<reference evidence="1 2" key="1">
    <citation type="submission" date="2015-02" db="EMBL/GenBank/DDBJ databases">
        <title>Two Pseudomonas sp. nov., isolated from raw milk.</title>
        <authorList>
            <person name="Wenning M."/>
            <person name="von Neubeck M."/>
            <person name="Huptas C."/>
            <person name="Scherer S."/>
        </authorList>
    </citation>
    <scope>NUCLEOTIDE SEQUENCE [LARGE SCALE GENOMIC DNA]</scope>
    <source>
        <strain evidence="1 2">DSM 29164</strain>
    </source>
</reference>
<dbReference type="RefSeq" id="WP_057703304.1">
    <property type="nucleotide sequence ID" value="NZ_JYLN01000006.1"/>
</dbReference>
<proteinExistence type="predicted"/>
<dbReference type="InterPro" id="IPR025332">
    <property type="entry name" value="DUF4238"/>
</dbReference>
<dbReference type="PATRIC" id="fig|1615673.3.peg.4646"/>
<protein>
    <recommendedName>
        <fullName evidence="3">DUF4238 domain-containing protein</fullName>
    </recommendedName>
</protein>
<dbReference type="Proteomes" id="UP000050852">
    <property type="component" value="Unassembled WGS sequence"/>
</dbReference>
<evidence type="ECO:0008006" key="3">
    <source>
        <dbReference type="Google" id="ProtNLM"/>
    </source>
</evidence>
<evidence type="ECO:0000313" key="2">
    <source>
        <dbReference type="Proteomes" id="UP000050852"/>
    </source>
</evidence>
<name>A0A0R3ALF3_9PSED</name>
<accession>A0A0R3ALF3</accession>
<sequence length="332" mass="38285">MSRKDLEAKKRHHYVWAKYLTRWGSGTNKVFYTTKTGKIAHDSVRAIAADDYFYKTTALTNMHVEVIKGFSRKSPDRLHQQHVSYLNDFLRMQHAEAIYRESGVQNQEAELHLHAMKCNLLENLHASHEKGALTVLSALADEQLDVLQDDQHMIEFMMFFGHQISRTKPFRDGVITAQPRRNALEIEVADAMAHAWWFLSYMFGMSIGFNLYASRQNDRHALLVNDTNVPFITSDHPVVNVHPCVSETEFVAPEHADFYYPISPRIAYIICDSERFTSGKNWVDEDTVVELNAKVAAQSMVHIIGDTEKAIRPFQTHIGRRYRRTFEGRVTV</sequence>
<evidence type="ECO:0000313" key="1">
    <source>
        <dbReference type="EMBL" id="KRP71217.1"/>
    </source>
</evidence>
<comment type="caution">
    <text evidence="1">The sequence shown here is derived from an EMBL/GenBank/DDBJ whole genome shotgun (WGS) entry which is preliminary data.</text>
</comment>
<dbReference type="OrthoDB" id="7556813at2"/>
<dbReference type="AlphaFoldDB" id="A0A0R3ALF3"/>
<dbReference type="Pfam" id="PF14022">
    <property type="entry name" value="DUF4238"/>
    <property type="match status" value="1"/>
</dbReference>
<dbReference type="EMBL" id="JYLN01000006">
    <property type="protein sequence ID" value="KRP71217.1"/>
    <property type="molecule type" value="Genomic_DNA"/>
</dbReference>
<organism evidence="1 2">
    <name type="scientific">Pseudomonas paralactis</name>
    <dbReference type="NCBI Taxonomy" id="1615673"/>
    <lineage>
        <taxon>Bacteria</taxon>
        <taxon>Pseudomonadati</taxon>
        <taxon>Pseudomonadota</taxon>
        <taxon>Gammaproteobacteria</taxon>
        <taxon>Pseudomonadales</taxon>
        <taxon>Pseudomonadaceae</taxon>
        <taxon>Pseudomonas</taxon>
    </lineage>
</organism>
<gene>
    <name evidence="1" type="ORF">TX23_17690</name>
</gene>